<keyword evidence="6 8" id="KW-0503">Monooxygenase</keyword>
<keyword evidence="10" id="KW-1185">Reference proteome</keyword>
<gene>
    <name evidence="9" type="ORF">SAPIO_CDS7442</name>
</gene>
<dbReference type="AlphaFoldDB" id="A0A084G1X1"/>
<keyword evidence="3 7" id="KW-0479">Metal-binding</keyword>
<dbReference type="GO" id="GO:0004497">
    <property type="term" value="F:monooxygenase activity"/>
    <property type="evidence" value="ECO:0007669"/>
    <property type="project" value="UniProtKB-KW"/>
</dbReference>
<evidence type="ECO:0000256" key="5">
    <source>
        <dbReference type="ARBA" id="ARBA00023004"/>
    </source>
</evidence>
<dbReference type="Proteomes" id="UP000028545">
    <property type="component" value="Unassembled WGS sequence"/>
</dbReference>
<evidence type="ECO:0000256" key="6">
    <source>
        <dbReference type="ARBA" id="ARBA00023033"/>
    </source>
</evidence>
<evidence type="ECO:0000313" key="10">
    <source>
        <dbReference type="Proteomes" id="UP000028545"/>
    </source>
</evidence>
<dbReference type="KEGG" id="sapo:SAPIO_CDS7442"/>
<dbReference type="InterPro" id="IPR036396">
    <property type="entry name" value="Cyt_P450_sf"/>
</dbReference>
<proteinExistence type="inferred from homology"/>
<evidence type="ECO:0000256" key="3">
    <source>
        <dbReference type="ARBA" id="ARBA00022723"/>
    </source>
</evidence>
<dbReference type="CDD" id="cd11041">
    <property type="entry name" value="CYP503A1-like"/>
    <property type="match status" value="1"/>
</dbReference>
<dbReference type="PRINTS" id="PR00465">
    <property type="entry name" value="EP450IV"/>
</dbReference>
<dbReference type="InterPro" id="IPR017972">
    <property type="entry name" value="Cyt_P450_CS"/>
</dbReference>
<dbReference type="Gene3D" id="1.10.630.10">
    <property type="entry name" value="Cytochrome P450"/>
    <property type="match status" value="1"/>
</dbReference>
<dbReference type="RefSeq" id="XP_016641132.1">
    <property type="nucleotide sequence ID" value="XM_016789305.1"/>
</dbReference>
<evidence type="ECO:0000313" key="9">
    <source>
        <dbReference type="EMBL" id="KEZ41333.1"/>
    </source>
</evidence>
<keyword evidence="4 8" id="KW-0560">Oxidoreductase</keyword>
<dbReference type="GeneID" id="27726514"/>
<dbReference type="InterPro" id="IPR002403">
    <property type="entry name" value="Cyt_P450_E_grp-IV"/>
</dbReference>
<dbReference type="VEuPathDB" id="FungiDB:SAPIO_CDS7442"/>
<evidence type="ECO:0000256" key="7">
    <source>
        <dbReference type="PIRSR" id="PIRSR602403-1"/>
    </source>
</evidence>
<dbReference type="HOGENOM" id="CLU_022195_0_0_1"/>
<evidence type="ECO:0000256" key="4">
    <source>
        <dbReference type="ARBA" id="ARBA00023002"/>
    </source>
</evidence>
<accession>A0A084G1X1</accession>
<sequence>MADTKTLDLFTQRWPLLAAAAATFLGASLFQYLYKWNIISSIPLVGEEIGDAEKRRVAYIMGAKRLYEEGYKKFKDGVFRVTTTKERATIVVSPKFLGELQKLPDDVISMRAAIQELMETKHTKLRVDDNLRIAKIVRLDLTPALVRFNPTIAEEVGESFKLELDIGDDWTEINIYAKLLRIVAMVSGRIFIGPELCHSEEYLDAAINYTIEVMTAVQDIGRLKWFRDQRAPYLPSVKRLDARVEQALNFLQPVISARMEAAKHDLEYEKPDDLLQWLIESGVKAGKADANGIARTQLGLSFAAIHTTSMTATNAFYNLAALPEIVPELRQEIRDVLAETGGIFTSQALQKMKKLDSFLRETSRVDPPSFTAFHRRVLKTVTLSSGQVLPAGVMIEVPSIGVNHDNDVYPDSDKFDAFRYSRVREESAKEKGPRSVEAAAANQFVSVHPHHLSFGYGRHACPGRFFAANEIKMILANAILRYDVRNVDSTAGRIPNLEFGVMSTPDSSKSLLFRNVQV</sequence>
<dbReference type="PANTHER" id="PTHR46206">
    <property type="entry name" value="CYTOCHROME P450"/>
    <property type="match status" value="1"/>
</dbReference>
<dbReference type="InterPro" id="IPR001128">
    <property type="entry name" value="Cyt_P450"/>
</dbReference>
<dbReference type="OMA" id="MHIAFPL"/>
<dbReference type="PANTHER" id="PTHR46206:SF7">
    <property type="entry name" value="P450, PUTATIVE (EUROFUNG)-RELATED"/>
    <property type="match status" value="1"/>
</dbReference>
<keyword evidence="5 7" id="KW-0408">Iron</keyword>
<dbReference type="SUPFAM" id="SSF48264">
    <property type="entry name" value="Cytochrome P450"/>
    <property type="match status" value="1"/>
</dbReference>
<dbReference type="Pfam" id="PF00067">
    <property type="entry name" value="p450"/>
    <property type="match status" value="1"/>
</dbReference>
<organism evidence="9 10">
    <name type="scientific">Pseudallescheria apiosperma</name>
    <name type="common">Scedosporium apiospermum</name>
    <dbReference type="NCBI Taxonomy" id="563466"/>
    <lineage>
        <taxon>Eukaryota</taxon>
        <taxon>Fungi</taxon>
        <taxon>Dikarya</taxon>
        <taxon>Ascomycota</taxon>
        <taxon>Pezizomycotina</taxon>
        <taxon>Sordariomycetes</taxon>
        <taxon>Hypocreomycetidae</taxon>
        <taxon>Microascales</taxon>
        <taxon>Microascaceae</taxon>
        <taxon>Scedosporium</taxon>
    </lineage>
</organism>
<dbReference type="GO" id="GO:0016705">
    <property type="term" value="F:oxidoreductase activity, acting on paired donors, with incorporation or reduction of molecular oxygen"/>
    <property type="evidence" value="ECO:0007669"/>
    <property type="project" value="InterPro"/>
</dbReference>
<dbReference type="PROSITE" id="PS00086">
    <property type="entry name" value="CYTOCHROME_P450"/>
    <property type="match status" value="1"/>
</dbReference>
<protein>
    <recommendedName>
        <fullName evidence="11">Cytochrome P450</fullName>
    </recommendedName>
</protein>
<dbReference type="GO" id="GO:0020037">
    <property type="term" value="F:heme binding"/>
    <property type="evidence" value="ECO:0007669"/>
    <property type="project" value="InterPro"/>
</dbReference>
<name>A0A084G1X1_PSEDA</name>
<evidence type="ECO:0000256" key="1">
    <source>
        <dbReference type="ARBA" id="ARBA00001971"/>
    </source>
</evidence>
<reference evidence="9 10" key="1">
    <citation type="journal article" date="2014" name="Genome Announc.">
        <title>Draft genome sequence of the pathogenic fungus Scedosporium apiospermum.</title>
        <authorList>
            <person name="Vandeputte P."/>
            <person name="Ghamrawi S."/>
            <person name="Rechenmann M."/>
            <person name="Iltis A."/>
            <person name="Giraud S."/>
            <person name="Fleury M."/>
            <person name="Thornton C."/>
            <person name="Delhaes L."/>
            <person name="Meyer W."/>
            <person name="Papon N."/>
            <person name="Bouchara J.P."/>
        </authorList>
    </citation>
    <scope>NUCLEOTIDE SEQUENCE [LARGE SCALE GENOMIC DNA]</scope>
    <source>
        <strain evidence="9 10">IHEM 14462</strain>
    </source>
</reference>
<evidence type="ECO:0008006" key="11">
    <source>
        <dbReference type="Google" id="ProtNLM"/>
    </source>
</evidence>
<feature type="binding site" description="axial binding residue" evidence="7">
    <location>
        <position position="461"/>
    </location>
    <ligand>
        <name>heme</name>
        <dbReference type="ChEBI" id="CHEBI:30413"/>
    </ligand>
    <ligandPart>
        <name>Fe</name>
        <dbReference type="ChEBI" id="CHEBI:18248"/>
    </ligandPart>
</feature>
<dbReference type="GO" id="GO:0005506">
    <property type="term" value="F:iron ion binding"/>
    <property type="evidence" value="ECO:0007669"/>
    <property type="project" value="InterPro"/>
</dbReference>
<comment type="caution">
    <text evidence="9">The sequence shown here is derived from an EMBL/GenBank/DDBJ whole genome shotgun (WGS) entry which is preliminary data.</text>
</comment>
<dbReference type="EMBL" id="JOWA01000110">
    <property type="protein sequence ID" value="KEZ41333.1"/>
    <property type="molecule type" value="Genomic_DNA"/>
</dbReference>
<keyword evidence="7 8" id="KW-0349">Heme</keyword>
<comment type="similarity">
    <text evidence="2 8">Belongs to the cytochrome P450 family.</text>
</comment>
<evidence type="ECO:0000256" key="2">
    <source>
        <dbReference type="ARBA" id="ARBA00010617"/>
    </source>
</evidence>
<dbReference type="OrthoDB" id="1844152at2759"/>
<evidence type="ECO:0000256" key="8">
    <source>
        <dbReference type="RuleBase" id="RU000461"/>
    </source>
</evidence>
<comment type="cofactor">
    <cofactor evidence="1 7">
        <name>heme</name>
        <dbReference type="ChEBI" id="CHEBI:30413"/>
    </cofactor>
</comment>